<keyword evidence="1" id="KW-0812">Transmembrane</keyword>
<keyword evidence="3" id="KW-1185">Reference proteome</keyword>
<evidence type="ECO:0000256" key="1">
    <source>
        <dbReference type="SAM" id="Phobius"/>
    </source>
</evidence>
<dbReference type="Proteomes" id="UP000050525">
    <property type="component" value="Unassembled WGS sequence"/>
</dbReference>
<reference evidence="2 3" key="1">
    <citation type="journal article" date="2012" name="Genome Biol.">
        <title>Sequencing three crocodilian genomes to illuminate the evolution of archosaurs and amniotes.</title>
        <authorList>
            <person name="St John J.A."/>
            <person name="Braun E.L."/>
            <person name="Isberg S.R."/>
            <person name="Miles L.G."/>
            <person name="Chong A.Y."/>
            <person name="Gongora J."/>
            <person name="Dalzell P."/>
            <person name="Moran C."/>
            <person name="Bed'hom B."/>
            <person name="Abzhanov A."/>
            <person name="Burgess S.C."/>
            <person name="Cooksey A.M."/>
            <person name="Castoe T.A."/>
            <person name="Crawford N.G."/>
            <person name="Densmore L.D."/>
            <person name="Drew J.C."/>
            <person name="Edwards S.V."/>
            <person name="Faircloth B.C."/>
            <person name="Fujita M.K."/>
            <person name="Greenwold M.J."/>
            <person name="Hoffmann F.G."/>
            <person name="Howard J.M."/>
            <person name="Iguchi T."/>
            <person name="Janes D.E."/>
            <person name="Khan S.Y."/>
            <person name="Kohno S."/>
            <person name="de Koning A.J."/>
            <person name="Lance S.L."/>
            <person name="McCarthy F.M."/>
            <person name="McCormack J.E."/>
            <person name="Merchant M.E."/>
            <person name="Peterson D.G."/>
            <person name="Pollock D.D."/>
            <person name="Pourmand N."/>
            <person name="Raney B.J."/>
            <person name="Roessler K.A."/>
            <person name="Sanford J.R."/>
            <person name="Sawyer R.H."/>
            <person name="Schmidt C.J."/>
            <person name="Triplett E.W."/>
            <person name="Tuberville T.D."/>
            <person name="Venegas-Anaya M."/>
            <person name="Howard J.T."/>
            <person name="Jarvis E.D."/>
            <person name="Guillette L.J.Jr."/>
            <person name="Glenn T.C."/>
            <person name="Green R.E."/>
            <person name="Ray D.A."/>
        </authorList>
    </citation>
    <scope>NUCLEOTIDE SEQUENCE [LARGE SCALE GENOMIC DNA]</scope>
    <source>
        <strain evidence="2">KSC_2009_1</strain>
    </source>
</reference>
<sequence>MVSSSAAAVAYHVVPVAACSLLMCTMINSISIAAGNLVILHDIIRISQKRKSWKYEQGCLLFLLDGMMRDVNCVHKNKT</sequence>
<evidence type="ECO:0000313" key="2">
    <source>
        <dbReference type="EMBL" id="KYO17818.1"/>
    </source>
</evidence>
<dbReference type="AlphaFoldDB" id="A0A151LZZ1"/>
<protein>
    <submittedName>
        <fullName evidence="2">Uncharacterized protein</fullName>
    </submittedName>
</protein>
<organism evidence="2 3">
    <name type="scientific">Alligator mississippiensis</name>
    <name type="common">American alligator</name>
    <dbReference type="NCBI Taxonomy" id="8496"/>
    <lineage>
        <taxon>Eukaryota</taxon>
        <taxon>Metazoa</taxon>
        <taxon>Chordata</taxon>
        <taxon>Craniata</taxon>
        <taxon>Vertebrata</taxon>
        <taxon>Euteleostomi</taxon>
        <taxon>Archelosauria</taxon>
        <taxon>Archosauria</taxon>
        <taxon>Crocodylia</taxon>
        <taxon>Alligatoridae</taxon>
        <taxon>Alligatorinae</taxon>
        <taxon>Alligator</taxon>
    </lineage>
</organism>
<evidence type="ECO:0000313" key="3">
    <source>
        <dbReference type="Proteomes" id="UP000050525"/>
    </source>
</evidence>
<feature type="transmembrane region" description="Helical" evidence="1">
    <location>
        <begin position="12"/>
        <end position="40"/>
    </location>
</feature>
<accession>A0A151LZZ1</accession>
<keyword evidence="1" id="KW-1133">Transmembrane helix</keyword>
<proteinExistence type="predicted"/>
<name>A0A151LZZ1_ALLMI</name>
<gene>
    <name evidence="2" type="ORF">Y1Q_0011488</name>
</gene>
<comment type="caution">
    <text evidence="2">The sequence shown here is derived from an EMBL/GenBank/DDBJ whole genome shotgun (WGS) entry which is preliminary data.</text>
</comment>
<keyword evidence="1" id="KW-0472">Membrane</keyword>
<dbReference type="EMBL" id="AKHW03006853">
    <property type="protein sequence ID" value="KYO17818.1"/>
    <property type="molecule type" value="Genomic_DNA"/>
</dbReference>